<feature type="domain" description="HTH gntR-type" evidence="7">
    <location>
        <begin position="10"/>
        <end position="78"/>
    </location>
</feature>
<keyword evidence="3" id="KW-0805">Transcription regulation</keyword>
<dbReference type="InterPro" id="IPR036390">
    <property type="entry name" value="WH_DNA-bd_sf"/>
</dbReference>
<comment type="similarity">
    <text evidence="1">In the C-terminal section; belongs to the class-I pyridoxal-phosphate-dependent aminotransferase family.</text>
</comment>
<dbReference type="GO" id="GO:0008483">
    <property type="term" value="F:transaminase activity"/>
    <property type="evidence" value="ECO:0007669"/>
    <property type="project" value="UniProtKB-KW"/>
</dbReference>
<evidence type="ECO:0000256" key="3">
    <source>
        <dbReference type="ARBA" id="ARBA00023015"/>
    </source>
</evidence>
<dbReference type="InterPro" id="IPR004839">
    <property type="entry name" value="Aminotransferase_I/II_large"/>
</dbReference>
<dbReference type="Gene3D" id="3.40.640.10">
    <property type="entry name" value="Type I PLP-dependent aspartate aminotransferase-like (Major domain)"/>
    <property type="match status" value="1"/>
</dbReference>
<protein>
    <submittedName>
        <fullName evidence="8">Aminotransferase class I and II</fullName>
    </submittedName>
</protein>
<keyword evidence="4" id="KW-0238">DNA-binding</keyword>
<dbReference type="SMART" id="SM00345">
    <property type="entry name" value="HTH_GNTR"/>
    <property type="match status" value="1"/>
</dbReference>
<dbReference type="PROSITE" id="PS50949">
    <property type="entry name" value="HTH_GNTR"/>
    <property type="match status" value="1"/>
</dbReference>
<dbReference type="RefSeq" id="WP_013515560.1">
    <property type="nucleotide sequence ID" value="NC_014844.1"/>
</dbReference>
<evidence type="ECO:0000313" key="8">
    <source>
        <dbReference type="EMBL" id="ADU63654.1"/>
    </source>
</evidence>
<dbReference type="CDD" id="cd07377">
    <property type="entry name" value="WHTH_GntR"/>
    <property type="match status" value="1"/>
</dbReference>
<dbReference type="InterPro" id="IPR015421">
    <property type="entry name" value="PyrdxlP-dep_Trfase_major"/>
</dbReference>
<dbReference type="Pfam" id="PF00155">
    <property type="entry name" value="Aminotran_1_2"/>
    <property type="match status" value="1"/>
</dbReference>
<evidence type="ECO:0000256" key="1">
    <source>
        <dbReference type="ARBA" id="ARBA00005384"/>
    </source>
</evidence>
<dbReference type="GO" id="GO:0003700">
    <property type="term" value="F:DNA-binding transcription factor activity"/>
    <property type="evidence" value="ECO:0007669"/>
    <property type="project" value="InterPro"/>
</dbReference>
<dbReference type="SUPFAM" id="SSF53383">
    <property type="entry name" value="PLP-dependent transferases"/>
    <property type="match status" value="1"/>
</dbReference>
<evidence type="ECO:0000256" key="5">
    <source>
        <dbReference type="ARBA" id="ARBA00023163"/>
    </source>
</evidence>
<dbReference type="EMBL" id="CP002431">
    <property type="protein sequence ID" value="ADU63654.1"/>
    <property type="molecule type" value="Genomic_DNA"/>
</dbReference>
<keyword evidence="2" id="KW-0663">Pyridoxal phosphate</keyword>
<reference evidence="8 9" key="2">
    <citation type="journal article" date="2014" name="Genome Announc.">
        <title>Complete Genome Sequence of the Subsurface, Mesophilic Sulfate-Reducing Bacterium Desulfovibrio aespoeensis Aspo-2.</title>
        <authorList>
            <person name="Pedersen K."/>
            <person name="Bengtsson A."/>
            <person name="Edlund J."/>
            <person name="Rabe L."/>
            <person name="Hazen T."/>
            <person name="Chakraborty R."/>
            <person name="Goodwin L."/>
            <person name="Shapiro N."/>
        </authorList>
    </citation>
    <scope>NUCLEOTIDE SEQUENCE [LARGE SCALE GENOMIC DNA]</scope>
    <source>
        <strain evidence="9">ATCC 700646 / DSM 10631 / Aspo-2</strain>
    </source>
</reference>
<dbReference type="SUPFAM" id="SSF46785">
    <property type="entry name" value="Winged helix' DNA-binding domain"/>
    <property type="match status" value="1"/>
</dbReference>
<sequence length="494" mass="53120">MQDTGTEREAFRYQEVARQVLSMVDAGALGLGDRLPSLRTLSANLGVSISTVNQAYVELERTGVIESRPRSGFFVRQRAARLPRTGSAGEGAPQDGPRPVTRGGLIQTVLESVGRADTVPLGVIAPGTGLLPLKELSRITAAVVRDDPGRAMGYAPIPGDPELIRQIAFRSMEHGMAVAPADPVVTAGCMEALYLALRSVCRAGDTVLIQSPTYYCFLQLLETLGLRAVEIPSDPVTGVRPADLDSALRAYDIAACVLAPNFNNPDSSLTPDAAKGEIVSLLARRAIPLVEDDVSTDLHFAPVRPGTYKQFDRAGLVLLCSSFSKTLAPGFRVGWMLPGRFRQKVLEIKATTNVSTSAPAQMAIAEYLRQGRMERHLKRLRAALERQMDTMQLHLGRHFPPGTRVTHPAGGAVLWLELPDTVDSVELFFRARAHSIGIAPGAIFSTGDGFANYIRLSCGAPWTEALHHGIETLGAMAAAMTDEKCPATRKAPTP</sequence>
<dbReference type="CDD" id="cd00609">
    <property type="entry name" value="AAT_like"/>
    <property type="match status" value="1"/>
</dbReference>
<reference evidence="9" key="1">
    <citation type="submission" date="2010-12" db="EMBL/GenBank/DDBJ databases">
        <title>Complete sequence of Desulfovibrio aespoeensis Aspo-2.</title>
        <authorList>
            <consortium name="US DOE Joint Genome Institute"/>
            <person name="Lucas S."/>
            <person name="Copeland A."/>
            <person name="Lapidus A."/>
            <person name="Cheng J.-F."/>
            <person name="Goodwin L."/>
            <person name="Pitluck S."/>
            <person name="Chertkov O."/>
            <person name="Misra M."/>
            <person name="Detter J.C."/>
            <person name="Han C."/>
            <person name="Tapia R."/>
            <person name="Land M."/>
            <person name="Hauser L."/>
            <person name="Kyrpides N."/>
            <person name="Ivanova N."/>
            <person name="Ovchinnikova G."/>
            <person name="Pedersen K."/>
            <person name="Jagevall S."/>
            <person name="Hazen T."/>
            <person name="Woyke T."/>
        </authorList>
    </citation>
    <scope>NUCLEOTIDE SEQUENCE [LARGE SCALE GENOMIC DNA]</scope>
    <source>
        <strain evidence="9">ATCC 700646 / DSM 10631 / Aspo-2</strain>
    </source>
</reference>
<evidence type="ECO:0000313" key="9">
    <source>
        <dbReference type="Proteomes" id="UP000002191"/>
    </source>
</evidence>
<gene>
    <name evidence="8" type="ordered locus">Daes_2658</name>
</gene>
<name>E6VW94_PSEA9</name>
<dbReference type="InterPro" id="IPR036388">
    <property type="entry name" value="WH-like_DNA-bd_sf"/>
</dbReference>
<dbReference type="InterPro" id="IPR015424">
    <property type="entry name" value="PyrdxlP-dep_Trfase"/>
</dbReference>
<dbReference type="PANTHER" id="PTHR46577">
    <property type="entry name" value="HTH-TYPE TRANSCRIPTIONAL REGULATORY PROTEIN GABR"/>
    <property type="match status" value="1"/>
</dbReference>
<keyword evidence="8" id="KW-0808">Transferase</keyword>
<dbReference type="GO" id="GO:0030170">
    <property type="term" value="F:pyridoxal phosphate binding"/>
    <property type="evidence" value="ECO:0007669"/>
    <property type="project" value="InterPro"/>
</dbReference>
<dbReference type="HOGENOM" id="CLU_017584_0_0_7"/>
<dbReference type="STRING" id="643562.Daes_2658"/>
<accession>E6VW94</accession>
<keyword evidence="9" id="KW-1185">Reference proteome</keyword>
<dbReference type="Gene3D" id="1.10.10.10">
    <property type="entry name" value="Winged helix-like DNA-binding domain superfamily/Winged helix DNA-binding domain"/>
    <property type="match status" value="1"/>
</dbReference>
<dbReference type="InterPro" id="IPR015422">
    <property type="entry name" value="PyrdxlP-dep_Trfase_small"/>
</dbReference>
<evidence type="ECO:0000256" key="2">
    <source>
        <dbReference type="ARBA" id="ARBA00022898"/>
    </source>
</evidence>
<dbReference type="Gene3D" id="3.90.1150.10">
    <property type="entry name" value="Aspartate Aminotransferase, domain 1"/>
    <property type="match status" value="1"/>
</dbReference>
<feature type="region of interest" description="Disordered" evidence="6">
    <location>
        <begin position="81"/>
        <end position="101"/>
    </location>
</feature>
<dbReference type="KEGG" id="das:Daes_2658"/>
<keyword evidence="5" id="KW-0804">Transcription</keyword>
<dbReference type="AlphaFoldDB" id="E6VW94"/>
<proteinExistence type="inferred from homology"/>
<dbReference type="GO" id="GO:0003677">
    <property type="term" value="F:DNA binding"/>
    <property type="evidence" value="ECO:0007669"/>
    <property type="project" value="UniProtKB-KW"/>
</dbReference>
<organism evidence="8 9">
    <name type="scientific">Pseudodesulfovibrio aespoeensis (strain ATCC 700646 / DSM 10631 / Aspo-2)</name>
    <name type="common">Desulfovibrio aespoeensis</name>
    <dbReference type="NCBI Taxonomy" id="643562"/>
    <lineage>
        <taxon>Bacteria</taxon>
        <taxon>Pseudomonadati</taxon>
        <taxon>Thermodesulfobacteriota</taxon>
        <taxon>Desulfovibrionia</taxon>
        <taxon>Desulfovibrionales</taxon>
        <taxon>Desulfovibrionaceae</taxon>
    </lineage>
</organism>
<dbReference type="eggNOG" id="COG1167">
    <property type="taxonomic scope" value="Bacteria"/>
</dbReference>
<keyword evidence="8" id="KW-0032">Aminotransferase</keyword>
<dbReference type="InterPro" id="IPR051446">
    <property type="entry name" value="HTH_trans_reg/aminotransferase"/>
</dbReference>
<dbReference type="Pfam" id="PF00392">
    <property type="entry name" value="GntR"/>
    <property type="match status" value="1"/>
</dbReference>
<dbReference type="Proteomes" id="UP000002191">
    <property type="component" value="Chromosome"/>
</dbReference>
<dbReference type="InterPro" id="IPR000524">
    <property type="entry name" value="Tscrpt_reg_HTH_GntR"/>
</dbReference>
<dbReference type="PANTHER" id="PTHR46577:SF2">
    <property type="entry name" value="TRANSCRIPTIONAL REGULATORY PROTEIN"/>
    <property type="match status" value="1"/>
</dbReference>
<evidence type="ECO:0000256" key="4">
    <source>
        <dbReference type="ARBA" id="ARBA00023125"/>
    </source>
</evidence>
<dbReference type="OrthoDB" id="9804020at2"/>
<evidence type="ECO:0000259" key="7">
    <source>
        <dbReference type="PROSITE" id="PS50949"/>
    </source>
</evidence>
<evidence type="ECO:0000256" key="6">
    <source>
        <dbReference type="SAM" id="MobiDB-lite"/>
    </source>
</evidence>